<proteinExistence type="predicted"/>
<dbReference type="EMBL" id="BAABME010000208">
    <property type="protein sequence ID" value="GAA0140700.1"/>
    <property type="molecule type" value="Genomic_DNA"/>
</dbReference>
<sequence length="186" mass="21129">MARIAAIRKIWWFRSSPGPAQSNFKPDETQDQTRVTYDLVCSSGGSDLDPDLDPNMSKKQLVSFTLAGNPRITFGYFCYIVCDRPYPVVLWWSLFREGYLWLGNKYAQMHECWLGMAFDHIPIPLVTFSDSPSRLEQDLVILVLPCSGTTLLKEFGQRRMKEGFAPLSSLKDERRADGVSVSFATC</sequence>
<evidence type="ECO:0008006" key="3">
    <source>
        <dbReference type="Google" id="ProtNLM"/>
    </source>
</evidence>
<dbReference type="AlphaFoldDB" id="A0AAV3NMZ7"/>
<evidence type="ECO:0000313" key="2">
    <source>
        <dbReference type="Proteomes" id="UP001454036"/>
    </source>
</evidence>
<gene>
    <name evidence="1" type="ORF">LIER_02002</name>
</gene>
<comment type="caution">
    <text evidence="1">The sequence shown here is derived from an EMBL/GenBank/DDBJ whole genome shotgun (WGS) entry which is preliminary data.</text>
</comment>
<name>A0AAV3NMZ7_LITER</name>
<reference evidence="1 2" key="1">
    <citation type="submission" date="2024-01" db="EMBL/GenBank/DDBJ databases">
        <title>The complete chloroplast genome sequence of Lithospermum erythrorhizon: insights into the phylogenetic relationship among Boraginaceae species and the maternal lineages of purple gromwells.</title>
        <authorList>
            <person name="Okada T."/>
            <person name="Watanabe K."/>
        </authorList>
    </citation>
    <scope>NUCLEOTIDE SEQUENCE [LARGE SCALE GENOMIC DNA]</scope>
</reference>
<evidence type="ECO:0000313" key="1">
    <source>
        <dbReference type="EMBL" id="GAA0140700.1"/>
    </source>
</evidence>
<organism evidence="1 2">
    <name type="scientific">Lithospermum erythrorhizon</name>
    <name type="common">Purple gromwell</name>
    <name type="synonym">Lithospermum officinale var. erythrorhizon</name>
    <dbReference type="NCBI Taxonomy" id="34254"/>
    <lineage>
        <taxon>Eukaryota</taxon>
        <taxon>Viridiplantae</taxon>
        <taxon>Streptophyta</taxon>
        <taxon>Embryophyta</taxon>
        <taxon>Tracheophyta</taxon>
        <taxon>Spermatophyta</taxon>
        <taxon>Magnoliopsida</taxon>
        <taxon>eudicotyledons</taxon>
        <taxon>Gunneridae</taxon>
        <taxon>Pentapetalae</taxon>
        <taxon>asterids</taxon>
        <taxon>lamiids</taxon>
        <taxon>Boraginales</taxon>
        <taxon>Boraginaceae</taxon>
        <taxon>Boraginoideae</taxon>
        <taxon>Lithospermeae</taxon>
        <taxon>Lithospermum</taxon>
    </lineage>
</organism>
<keyword evidence="2" id="KW-1185">Reference proteome</keyword>
<protein>
    <recommendedName>
        <fullName evidence="3">Sulfotransferase</fullName>
    </recommendedName>
</protein>
<accession>A0AAV3NMZ7</accession>
<dbReference type="Proteomes" id="UP001454036">
    <property type="component" value="Unassembled WGS sequence"/>
</dbReference>